<evidence type="ECO:0000256" key="1">
    <source>
        <dbReference type="SAM" id="MobiDB-lite"/>
    </source>
</evidence>
<organism evidence="2 3">
    <name type="scientific">Panicum virgatum</name>
    <name type="common">Blackwell switchgrass</name>
    <dbReference type="NCBI Taxonomy" id="38727"/>
    <lineage>
        <taxon>Eukaryota</taxon>
        <taxon>Viridiplantae</taxon>
        <taxon>Streptophyta</taxon>
        <taxon>Embryophyta</taxon>
        <taxon>Tracheophyta</taxon>
        <taxon>Spermatophyta</taxon>
        <taxon>Magnoliopsida</taxon>
        <taxon>Liliopsida</taxon>
        <taxon>Poales</taxon>
        <taxon>Poaceae</taxon>
        <taxon>PACMAD clade</taxon>
        <taxon>Panicoideae</taxon>
        <taxon>Panicodae</taxon>
        <taxon>Paniceae</taxon>
        <taxon>Panicinae</taxon>
        <taxon>Panicum</taxon>
        <taxon>Panicum sect. Hiantes</taxon>
    </lineage>
</organism>
<name>A0A8T0RSB9_PANVG</name>
<keyword evidence="3" id="KW-1185">Reference proteome</keyword>
<evidence type="ECO:0000313" key="3">
    <source>
        <dbReference type="Proteomes" id="UP000823388"/>
    </source>
</evidence>
<protein>
    <submittedName>
        <fullName evidence="2">Uncharacterized protein</fullName>
    </submittedName>
</protein>
<feature type="compositionally biased region" description="Low complexity" evidence="1">
    <location>
        <begin position="66"/>
        <end position="85"/>
    </location>
</feature>
<feature type="region of interest" description="Disordered" evidence="1">
    <location>
        <begin position="55"/>
        <end position="108"/>
    </location>
</feature>
<proteinExistence type="predicted"/>
<evidence type="ECO:0000313" key="2">
    <source>
        <dbReference type="EMBL" id="KAG2587646.1"/>
    </source>
</evidence>
<gene>
    <name evidence="2" type="ORF">PVAP13_5NG294481</name>
</gene>
<dbReference type="AlphaFoldDB" id="A0A8T0RSB9"/>
<sequence length="190" mass="20173">MCRCVLVHAPPQPARATPLAPPPIHPHPHPSAIVASHAACCNGGEGSCTPPAAPSPMCGKGGEGSRTPPAAPSSRAAAARTQPRQGRSTTTWRKEAASGRRGRVTPPCPCMQAHATAEERGGSRCRIPTHELALRVALPQREEEWGRGGRRLRHETRRGEMPAAWSMGGGEETIAAMDLERELAEGEIRN</sequence>
<dbReference type="Proteomes" id="UP000823388">
    <property type="component" value="Chromosome 5N"/>
</dbReference>
<accession>A0A8T0RSB9</accession>
<reference evidence="2" key="1">
    <citation type="submission" date="2020-05" db="EMBL/GenBank/DDBJ databases">
        <title>WGS assembly of Panicum virgatum.</title>
        <authorList>
            <person name="Lovell J.T."/>
            <person name="Jenkins J."/>
            <person name="Shu S."/>
            <person name="Juenger T.E."/>
            <person name="Schmutz J."/>
        </authorList>
    </citation>
    <scope>NUCLEOTIDE SEQUENCE</scope>
    <source>
        <strain evidence="2">AP13</strain>
    </source>
</reference>
<comment type="caution">
    <text evidence="2">The sequence shown here is derived from an EMBL/GenBank/DDBJ whole genome shotgun (WGS) entry which is preliminary data.</text>
</comment>
<feature type="region of interest" description="Disordered" evidence="1">
    <location>
        <begin position="147"/>
        <end position="166"/>
    </location>
</feature>
<dbReference type="EMBL" id="CM029046">
    <property type="protein sequence ID" value="KAG2587646.1"/>
    <property type="molecule type" value="Genomic_DNA"/>
</dbReference>